<dbReference type="AlphaFoldDB" id="A0A818SBF4"/>
<sequence>MPSTNFFKLAGNVYVLLADEVVNASHNEQLSICLRFINDEHECEEYFLGFVRFYDFDAVSLAKEISNYLVKHNIPMSTCIAQCYDCTAMMFGQYNGVHMKLQQYFMPKAIYIHSIIKVLEDLVKNDRNRAVDGRVICVNLGSVKDFVSTLCKQLTDMKNE</sequence>
<accession>A0A818SBF4</accession>
<dbReference type="PANTHER" id="PTHR45749">
    <property type="match status" value="1"/>
</dbReference>
<evidence type="ECO:0000313" key="2">
    <source>
        <dbReference type="EMBL" id="CAF3668884.1"/>
    </source>
</evidence>
<protein>
    <recommendedName>
        <fullName evidence="1">DUF4371 domain-containing protein</fullName>
    </recommendedName>
</protein>
<dbReference type="EMBL" id="CAJOBE010000637">
    <property type="protein sequence ID" value="CAF3668884.1"/>
    <property type="molecule type" value="Genomic_DNA"/>
</dbReference>
<reference evidence="2" key="1">
    <citation type="submission" date="2021-02" db="EMBL/GenBank/DDBJ databases">
        <authorList>
            <person name="Nowell W R."/>
        </authorList>
    </citation>
    <scope>NUCLEOTIDE SEQUENCE</scope>
</reference>
<feature type="domain" description="DUF4371" evidence="1">
    <location>
        <begin position="11"/>
        <end position="96"/>
    </location>
</feature>
<gene>
    <name evidence="2" type="ORF">FNK824_LOCUS7058</name>
</gene>
<organism evidence="2 3">
    <name type="scientific">Rotaria sordida</name>
    <dbReference type="NCBI Taxonomy" id="392033"/>
    <lineage>
        <taxon>Eukaryota</taxon>
        <taxon>Metazoa</taxon>
        <taxon>Spiralia</taxon>
        <taxon>Gnathifera</taxon>
        <taxon>Rotifera</taxon>
        <taxon>Eurotatoria</taxon>
        <taxon>Bdelloidea</taxon>
        <taxon>Philodinida</taxon>
        <taxon>Philodinidae</taxon>
        <taxon>Rotaria</taxon>
    </lineage>
</organism>
<evidence type="ECO:0000259" key="1">
    <source>
        <dbReference type="Pfam" id="PF14291"/>
    </source>
</evidence>
<proteinExistence type="predicted"/>
<dbReference type="PANTHER" id="PTHR45749:SF21">
    <property type="entry name" value="DUF4371 DOMAIN-CONTAINING PROTEIN"/>
    <property type="match status" value="1"/>
</dbReference>
<dbReference type="Proteomes" id="UP000663874">
    <property type="component" value="Unassembled WGS sequence"/>
</dbReference>
<dbReference type="Pfam" id="PF14291">
    <property type="entry name" value="DUF4371"/>
    <property type="match status" value="1"/>
</dbReference>
<comment type="caution">
    <text evidence="2">The sequence shown here is derived from an EMBL/GenBank/DDBJ whole genome shotgun (WGS) entry which is preliminary data.</text>
</comment>
<name>A0A818SBF4_9BILA</name>
<evidence type="ECO:0000313" key="3">
    <source>
        <dbReference type="Proteomes" id="UP000663874"/>
    </source>
</evidence>
<dbReference type="InterPro" id="IPR025398">
    <property type="entry name" value="DUF4371"/>
</dbReference>